<dbReference type="InParanoid" id="A9VCD5"/>
<name>A9VCD5_MONBE</name>
<accession>A9VCD5</accession>
<organism evidence="1 2">
    <name type="scientific">Monosiga brevicollis</name>
    <name type="common">Choanoflagellate</name>
    <dbReference type="NCBI Taxonomy" id="81824"/>
    <lineage>
        <taxon>Eukaryota</taxon>
        <taxon>Choanoflagellata</taxon>
        <taxon>Craspedida</taxon>
        <taxon>Salpingoecidae</taxon>
        <taxon>Monosiga</taxon>
    </lineage>
</organism>
<sequence>MDATKFTVGIDAITLWVGPVVYTMATTATTTSTTASATTSTAMPVPAPSTMLNSKGTLFRFGAGTSRPHHLHHQHHHQQQQHAHVVSASQMHRLLGHPPREVLRSMLQQVEDTSDVKAILNCNDCNLFKAKRLALAGFDRDRTPRMPEPDIELVAFIPLLHKAILDSNVLGARRVGSVCNHVDRRLVVTEQHGLEDGV</sequence>
<gene>
    <name evidence="1" type="ORF">MONBRDRAFT_12474</name>
</gene>
<dbReference type="AlphaFoldDB" id="A9VCD5"/>
<protein>
    <submittedName>
        <fullName evidence="1">Uncharacterized protein</fullName>
    </submittedName>
</protein>
<proteinExistence type="predicted"/>
<evidence type="ECO:0000313" key="1">
    <source>
        <dbReference type="EMBL" id="EDQ84881.1"/>
    </source>
</evidence>
<dbReference type="KEGG" id="mbr:MONBRDRAFT_12474"/>
<evidence type="ECO:0000313" key="2">
    <source>
        <dbReference type="Proteomes" id="UP000001357"/>
    </source>
</evidence>
<dbReference type="EMBL" id="CH991580">
    <property type="protein sequence ID" value="EDQ84881.1"/>
    <property type="molecule type" value="Genomic_DNA"/>
</dbReference>
<keyword evidence="2" id="KW-1185">Reference proteome</keyword>
<dbReference type="GeneID" id="5895596"/>
<dbReference type="RefSeq" id="XP_001750382.1">
    <property type="nucleotide sequence ID" value="XM_001750330.1"/>
</dbReference>
<reference evidence="1 2" key="1">
    <citation type="journal article" date="2008" name="Nature">
        <title>The genome of the choanoflagellate Monosiga brevicollis and the origin of metazoans.</title>
        <authorList>
            <consortium name="JGI Sequencing"/>
            <person name="King N."/>
            <person name="Westbrook M.J."/>
            <person name="Young S.L."/>
            <person name="Kuo A."/>
            <person name="Abedin M."/>
            <person name="Chapman J."/>
            <person name="Fairclough S."/>
            <person name="Hellsten U."/>
            <person name="Isogai Y."/>
            <person name="Letunic I."/>
            <person name="Marr M."/>
            <person name="Pincus D."/>
            <person name="Putnam N."/>
            <person name="Rokas A."/>
            <person name="Wright K.J."/>
            <person name="Zuzow R."/>
            <person name="Dirks W."/>
            <person name="Good M."/>
            <person name="Goodstein D."/>
            <person name="Lemons D."/>
            <person name="Li W."/>
            <person name="Lyons J.B."/>
            <person name="Morris A."/>
            <person name="Nichols S."/>
            <person name="Richter D.J."/>
            <person name="Salamov A."/>
            <person name="Bork P."/>
            <person name="Lim W.A."/>
            <person name="Manning G."/>
            <person name="Miller W.T."/>
            <person name="McGinnis W."/>
            <person name="Shapiro H."/>
            <person name="Tjian R."/>
            <person name="Grigoriev I.V."/>
            <person name="Rokhsar D."/>
        </authorList>
    </citation>
    <scope>NUCLEOTIDE SEQUENCE [LARGE SCALE GENOMIC DNA]</scope>
    <source>
        <strain evidence="2">MX1 / ATCC 50154</strain>
    </source>
</reference>
<dbReference type="Proteomes" id="UP000001357">
    <property type="component" value="Unassembled WGS sequence"/>
</dbReference>